<accession>A0AAV5FR87</accession>
<dbReference type="EMBL" id="BQKI01000095">
    <property type="protein sequence ID" value="GJN38199.1"/>
    <property type="molecule type" value="Genomic_DNA"/>
</dbReference>
<dbReference type="GO" id="GO:0006611">
    <property type="term" value="P:protein export from nucleus"/>
    <property type="evidence" value="ECO:0007669"/>
    <property type="project" value="TreeGrafter"/>
</dbReference>
<feature type="signal peptide" evidence="1">
    <location>
        <begin position="1"/>
        <end position="18"/>
    </location>
</feature>
<name>A0AAV5FR87_ELECO</name>
<evidence type="ECO:0000313" key="4">
    <source>
        <dbReference type="Proteomes" id="UP001054889"/>
    </source>
</evidence>
<dbReference type="GO" id="GO:0005635">
    <property type="term" value="C:nuclear envelope"/>
    <property type="evidence" value="ECO:0007669"/>
    <property type="project" value="TreeGrafter"/>
</dbReference>
<dbReference type="InterPro" id="IPR011989">
    <property type="entry name" value="ARM-like"/>
</dbReference>
<reference evidence="3" key="1">
    <citation type="journal article" date="2018" name="DNA Res.">
        <title>Multiple hybrid de novo genome assembly of finger millet, an orphan allotetraploid crop.</title>
        <authorList>
            <person name="Hatakeyama M."/>
            <person name="Aluri S."/>
            <person name="Balachadran M.T."/>
            <person name="Sivarajan S.R."/>
            <person name="Patrignani A."/>
            <person name="Gruter S."/>
            <person name="Poveda L."/>
            <person name="Shimizu-Inatsugi R."/>
            <person name="Baeten J."/>
            <person name="Francoijs K.J."/>
            <person name="Nataraja K.N."/>
            <person name="Reddy Y.A.N."/>
            <person name="Phadnis S."/>
            <person name="Ravikumar R.L."/>
            <person name="Schlapbach R."/>
            <person name="Sreeman S.M."/>
            <person name="Shimizu K.K."/>
        </authorList>
    </citation>
    <scope>NUCLEOTIDE SEQUENCE</scope>
</reference>
<feature type="chain" id="PRO_5043842725" description="Exportin-2 central domain-containing protein" evidence="1">
    <location>
        <begin position="19"/>
        <end position="273"/>
    </location>
</feature>
<reference evidence="3" key="2">
    <citation type="submission" date="2021-12" db="EMBL/GenBank/DDBJ databases">
        <title>Resequencing data analysis of finger millet.</title>
        <authorList>
            <person name="Hatakeyama M."/>
            <person name="Aluri S."/>
            <person name="Balachadran M.T."/>
            <person name="Sivarajan S.R."/>
            <person name="Poveda L."/>
            <person name="Shimizu-Inatsugi R."/>
            <person name="Schlapbach R."/>
            <person name="Sreeman S.M."/>
            <person name="Shimizu K.K."/>
        </authorList>
    </citation>
    <scope>NUCLEOTIDE SEQUENCE</scope>
</reference>
<comment type="caution">
    <text evidence="3">The sequence shown here is derived from an EMBL/GenBank/DDBJ whole genome shotgun (WGS) entry which is preliminary data.</text>
</comment>
<dbReference type="PANTHER" id="PTHR10997">
    <property type="entry name" value="IMPORTIN-7, 8, 11"/>
    <property type="match status" value="1"/>
</dbReference>
<proteinExistence type="predicted"/>
<evidence type="ECO:0000313" key="3">
    <source>
        <dbReference type="EMBL" id="GJN38199.1"/>
    </source>
</evidence>
<sequence>MNLLKLRFAFKCLSLCCSIFCKLIYTEMHNKITDRLDEWVTLLLQFISTRFQSELDGVADQLRADVCDTLQLLMTKHEAAIMGRVHEFIQPVMNLFERSLDLPSNLSVAALRFLCTTATSGLAVLYSDDDTRRSIRDTVIASCLMLKEDDRILFQQRWKYIKRDSDKDDGPSSQLDQEPLLIATVLRFFNEFSHTVLKDYMLSLLPVMVIGIAGSIGENATSCLVTTLAQLWKDTENLEFDRQLFEALEAVIGQRVQYGTLPLGLTFSRNFIL</sequence>
<keyword evidence="4" id="KW-1185">Reference proteome</keyword>
<evidence type="ECO:0000256" key="1">
    <source>
        <dbReference type="SAM" id="SignalP"/>
    </source>
</evidence>
<dbReference type="GO" id="GO:0005829">
    <property type="term" value="C:cytosol"/>
    <property type="evidence" value="ECO:0007669"/>
    <property type="project" value="TreeGrafter"/>
</dbReference>
<protein>
    <recommendedName>
        <fullName evidence="2">Exportin-2 central domain-containing protein</fullName>
    </recommendedName>
</protein>
<dbReference type="AlphaFoldDB" id="A0AAV5FR87"/>
<dbReference type="InterPro" id="IPR016024">
    <property type="entry name" value="ARM-type_fold"/>
</dbReference>
<dbReference type="PANTHER" id="PTHR10997:SF8">
    <property type="entry name" value="EXPORTIN-2"/>
    <property type="match status" value="1"/>
</dbReference>
<organism evidence="3 4">
    <name type="scientific">Eleusine coracana subsp. coracana</name>
    <dbReference type="NCBI Taxonomy" id="191504"/>
    <lineage>
        <taxon>Eukaryota</taxon>
        <taxon>Viridiplantae</taxon>
        <taxon>Streptophyta</taxon>
        <taxon>Embryophyta</taxon>
        <taxon>Tracheophyta</taxon>
        <taxon>Spermatophyta</taxon>
        <taxon>Magnoliopsida</taxon>
        <taxon>Liliopsida</taxon>
        <taxon>Poales</taxon>
        <taxon>Poaceae</taxon>
        <taxon>PACMAD clade</taxon>
        <taxon>Chloridoideae</taxon>
        <taxon>Cynodonteae</taxon>
        <taxon>Eleusininae</taxon>
        <taxon>Eleusine</taxon>
    </lineage>
</organism>
<keyword evidence="1" id="KW-0732">Signal</keyword>
<dbReference type="Proteomes" id="UP001054889">
    <property type="component" value="Unassembled WGS sequence"/>
</dbReference>
<evidence type="ECO:0000259" key="2">
    <source>
        <dbReference type="Pfam" id="PF08506"/>
    </source>
</evidence>
<dbReference type="GO" id="GO:0006606">
    <property type="term" value="P:protein import into nucleus"/>
    <property type="evidence" value="ECO:0007669"/>
    <property type="project" value="TreeGrafter"/>
</dbReference>
<dbReference type="InterPro" id="IPR013713">
    <property type="entry name" value="XPO2_central"/>
</dbReference>
<dbReference type="GO" id="GO:0005049">
    <property type="term" value="F:nuclear export signal receptor activity"/>
    <property type="evidence" value="ECO:0007669"/>
    <property type="project" value="TreeGrafter"/>
</dbReference>
<dbReference type="SUPFAM" id="SSF48371">
    <property type="entry name" value="ARM repeat"/>
    <property type="match status" value="1"/>
</dbReference>
<gene>
    <name evidence="3" type="primary">gb27219</name>
    <name evidence="3" type="ORF">PR202_gb27219</name>
</gene>
<dbReference type="Gene3D" id="1.25.10.10">
    <property type="entry name" value="Leucine-rich Repeat Variant"/>
    <property type="match status" value="1"/>
</dbReference>
<feature type="domain" description="Exportin-2 central" evidence="2">
    <location>
        <begin position="5"/>
        <end position="165"/>
    </location>
</feature>
<dbReference type="Pfam" id="PF08506">
    <property type="entry name" value="Cse1"/>
    <property type="match status" value="1"/>
</dbReference>